<dbReference type="GO" id="GO:0006979">
    <property type="term" value="P:response to oxidative stress"/>
    <property type="evidence" value="ECO:0007669"/>
    <property type="project" value="UniProtKB-ARBA"/>
</dbReference>
<keyword evidence="3" id="KW-0558">Oxidation</keyword>
<proteinExistence type="predicted"/>
<dbReference type="PANTHER" id="PTHR48094:SF12">
    <property type="entry name" value="PARKINSON DISEASE PROTEIN 7 HOMOLOG"/>
    <property type="match status" value="1"/>
</dbReference>
<dbReference type="InterPro" id="IPR029062">
    <property type="entry name" value="Class_I_gatase-like"/>
</dbReference>
<name>A0A1B0A5A9_GLOPL</name>
<feature type="domain" description="DJ-1/PfpI" evidence="4">
    <location>
        <begin position="56"/>
        <end position="218"/>
    </location>
</feature>
<dbReference type="PANTHER" id="PTHR48094">
    <property type="entry name" value="PROTEIN/NUCLEIC ACID DEGLYCASE DJ-1-RELATED"/>
    <property type="match status" value="1"/>
</dbReference>
<dbReference type="InterPro" id="IPR050325">
    <property type="entry name" value="Prot/Nucl_acid_deglycase"/>
</dbReference>
<dbReference type="InterPro" id="IPR002818">
    <property type="entry name" value="DJ-1/PfpI"/>
</dbReference>
<dbReference type="AlphaFoldDB" id="A0A1B0A5A9"/>
<reference evidence="5" key="2">
    <citation type="submission" date="2020-05" db="UniProtKB">
        <authorList>
            <consortium name="EnsemblMetazoa"/>
        </authorList>
    </citation>
    <scope>IDENTIFICATION</scope>
    <source>
        <strain evidence="5">IAEA</strain>
    </source>
</reference>
<dbReference type="NCBIfam" id="TIGR01383">
    <property type="entry name" value="not_thiJ"/>
    <property type="match status" value="2"/>
</dbReference>
<keyword evidence="6" id="KW-1185">Reference proteome</keyword>
<dbReference type="SUPFAM" id="SSF52317">
    <property type="entry name" value="Class I glutamine amidotransferase-like"/>
    <property type="match status" value="2"/>
</dbReference>
<evidence type="ECO:0000256" key="3">
    <source>
        <dbReference type="ARBA" id="ARBA00023097"/>
    </source>
</evidence>
<protein>
    <recommendedName>
        <fullName evidence="4">DJ-1/PfpI domain-containing protein</fullName>
    </recommendedName>
</protein>
<dbReference type="Gene3D" id="3.40.50.880">
    <property type="match status" value="2"/>
</dbReference>
<reference evidence="6" key="1">
    <citation type="submission" date="2014-03" db="EMBL/GenBank/DDBJ databases">
        <authorList>
            <person name="Aksoy S."/>
            <person name="Warren W."/>
            <person name="Wilson R.K."/>
        </authorList>
    </citation>
    <scope>NUCLEOTIDE SEQUENCE [LARGE SCALE GENOMIC DNA]</scope>
    <source>
        <strain evidence="6">IAEA</strain>
    </source>
</reference>
<dbReference type="Pfam" id="PF01965">
    <property type="entry name" value="DJ-1_PfpI"/>
    <property type="match status" value="2"/>
</dbReference>
<evidence type="ECO:0000313" key="5">
    <source>
        <dbReference type="EnsemblMetazoa" id="GPAI034860-PA"/>
    </source>
</evidence>
<dbReference type="CDD" id="cd03135">
    <property type="entry name" value="GATase1_DJ-1"/>
    <property type="match status" value="2"/>
</dbReference>
<dbReference type="GO" id="GO:0051896">
    <property type="term" value="P:regulation of phosphatidylinositol 3-kinase/protein kinase B signal transduction"/>
    <property type="evidence" value="ECO:0007669"/>
    <property type="project" value="UniProtKB-ARBA"/>
</dbReference>
<dbReference type="Proteomes" id="UP000092445">
    <property type="component" value="Unassembled WGS sequence"/>
</dbReference>
<dbReference type="EnsemblMetazoa" id="GPAI034860-RA">
    <property type="protein sequence ID" value="GPAI034860-PA"/>
    <property type="gene ID" value="GPAI034860"/>
</dbReference>
<dbReference type="VEuPathDB" id="VectorBase:GPAI034860"/>
<dbReference type="GO" id="GO:0005739">
    <property type="term" value="C:mitochondrion"/>
    <property type="evidence" value="ECO:0007669"/>
    <property type="project" value="TreeGrafter"/>
</dbReference>
<dbReference type="GO" id="GO:0005634">
    <property type="term" value="C:nucleus"/>
    <property type="evidence" value="ECO:0007669"/>
    <property type="project" value="TreeGrafter"/>
</dbReference>
<feature type="domain" description="DJ-1/PfpI" evidence="4">
    <location>
        <begin position="251"/>
        <end position="407"/>
    </location>
</feature>
<dbReference type="GO" id="GO:1903189">
    <property type="term" value="P:glyoxal metabolic process"/>
    <property type="evidence" value="ECO:0007669"/>
    <property type="project" value="TreeGrafter"/>
</dbReference>
<evidence type="ECO:0000259" key="4">
    <source>
        <dbReference type="Pfam" id="PF01965"/>
    </source>
</evidence>
<evidence type="ECO:0000256" key="2">
    <source>
        <dbReference type="ARBA" id="ARBA00022490"/>
    </source>
</evidence>
<evidence type="ECO:0000256" key="1">
    <source>
        <dbReference type="ARBA" id="ARBA00004496"/>
    </source>
</evidence>
<sequence length="445" mass="49746">MAVRHVFSRAFRCRSNWPLHQLNECLARLTDPQFVPNADQSRFYSEQKDEKPKEHKSALIIFTKGAEEMEVVISADVLRRAEIDVVLAGLCDDKPVECAKELLIVPDVALENVVNRKFSAIVLPGGMESNQIMAKNVYFGEYLKEKESECYIAAICSGPLVLAAHNIGKGKHITSYPALEPDFYKTYKYEHEDVVVDGNIITSRGPATAFQFALKIVELLRDKKKAEQVAKILLVEEPCHEKASKTRKGDKSAVIVFAKGAEEMEVVIPADVLRRSDIDVTIAGLCGKEPVKCNKNLVIIPDADLEDIKKEKFDAIILPGGWDNVQTMARCAEFGEFLREKETEGCYIATFCHGPIALAKHCIGKGKLFNFQVNCYRYVDKKIVVDGNLITCEGPAAAFLFALKIVELLRNTKKAQEVADILLVDEYKDSRGKFANFLKKPSLQI</sequence>
<accession>A0A1B0A5A9</accession>
<dbReference type="GO" id="GO:0046295">
    <property type="term" value="P:glycolate biosynthetic process"/>
    <property type="evidence" value="ECO:0007669"/>
    <property type="project" value="TreeGrafter"/>
</dbReference>
<comment type="subcellular location">
    <subcellularLocation>
        <location evidence="1">Cytoplasm</location>
    </subcellularLocation>
</comment>
<keyword evidence="2" id="KW-0963">Cytoplasm</keyword>
<evidence type="ECO:0000313" key="6">
    <source>
        <dbReference type="Proteomes" id="UP000092445"/>
    </source>
</evidence>
<dbReference type="FunFam" id="3.40.50.880:FF:000022">
    <property type="entry name" value="protein deglycase DJ-1"/>
    <property type="match status" value="1"/>
</dbReference>
<organism evidence="5 6">
    <name type="scientific">Glossina pallidipes</name>
    <name type="common">Tsetse fly</name>
    <dbReference type="NCBI Taxonomy" id="7398"/>
    <lineage>
        <taxon>Eukaryota</taxon>
        <taxon>Metazoa</taxon>
        <taxon>Ecdysozoa</taxon>
        <taxon>Arthropoda</taxon>
        <taxon>Hexapoda</taxon>
        <taxon>Insecta</taxon>
        <taxon>Pterygota</taxon>
        <taxon>Neoptera</taxon>
        <taxon>Endopterygota</taxon>
        <taxon>Diptera</taxon>
        <taxon>Brachycera</taxon>
        <taxon>Muscomorpha</taxon>
        <taxon>Hippoboscoidea</taxon>
        <taxon>Glossinidae</taxon>
        <taxon>Glossina</taxon>
    </lineage>
</organism>
<dbReference type="InterPro" id="IPR006287">
    <property type="entry name" value="DJ-1"/>
</dbReference>
<dbReference type="STRING" id="7398.A0A1B0A5A9"/>